<dbReference type="EMBL" id="JBEUKS010000002">
    <property type="protein sequence ID" value="MFC1438207.1"/>
    <property type="molecule type" value="Genomic_DNA"/>
</dbReference>
<dbReference type="RefSeq" id="WP_380563730.1">
    <property type="nucleotide sequence ID" value="NZ_JBEUKS010000002.1"/>
</dbReference>
<proteinExistence type="predicted"/>
<dbReference type="Pfam" id="PF14435">
    <property type="entry name" value="SUKH-4"/>
    <property type="match status" value="1"/>
</dbReference>
<accession>A0ABV6XIY8</accession>
<name>A0ABV6XIY8_9ACTN</name>
<protein>
    <submittedName>
        <fullName evidence="1">SUKH-4 family immunity protein</fullName>
    </submittedName>
</protein>
<dbReference type="InterPro" id="IPR025851">
    <property type="entry name" value="SUKH-4"/>
</dbReference>
<evidence type="ECO:0000313" key="1">
    <source>
        <dbReference type="EMBL" id="MFC1438207.1"/>
    </source>
</evidence>
<gene>
    <name evidence="1" type="ORF">ABUW04_08060</name>
</gene>
<sequence length="171" mass="18866">MNQQNAEALPWQPFDVAAVRAAGVGAEVGRTLEDPGLPVNCIGLFVRNAELELLVRDLPCGRAVCLGAFEDGVNSYWLALDSGEVWMAYGYEGGPQRFALANSSVAALQRMLRLWESFVLSGRSEDDEDHEDYIADLLDQAQQEDPDAFGDEDAWWSRVFEEVELGVLGPE</sequence>
<dbReference type="Proteomes" id="UP001592581">
    <property type="component" value="Unassembled WGS sequence"/>
</dbReference>
<reference evidence="1 2" key="1">
    <citation type="submission" date="2024-06" db="EMBL/GenBank/DDBJ databases">
        <authorList>
            <person name="Lee S.D."/>
        </authorList>
    </citation>
    <scope>NUCLEOTIDE SEQUENCE [LARGE SCALE GENOMIC DNA]</scope>
    <source>
        <strain evidence="1 2">N1-10</strain>
    </source>
</reference>
<comment type="caution">
    <text evidence="1">The sequence shown here is derived from an EMBL/GenBank/DDBJ whole genome shotgun (WGS) entry which is preliminary data.</text>
</comment>
<evidence type="ECO:0000313" key="2">
    <source>
        <dbReference type="Proteomes" id="UP001592581"/>
    </source>
</evidence>
<organism evidence="1 2">
    <name type="scientific">Streptacidiphilus jeojiensis</name>
    <dbReference type="NCBI Taxonomy" id="3229225"/>
    <lineage>
        <taxon>Bacteria</taxon>
        <taxon>Bacillati</taxon>
        <taxon>Actinomycetota</taxon>
        <taxon>Actinomycetes</taxon>
        <taxon>Kitasatosporales</taxon>
        <taxon>Streptomycetaceae</taxon>
        <taxon>Streptacidiphilus</taxon>
    </lineage>
</organism>
<keyword evidence="2" id="KW-1185">Reference proteome</keyword>